<dbReference type="Gene3D" id="3.40.50.300">
    <property type="entry name" value="P-loop containing nucleotide triphosphate hydrolases"/>
    <property type="match status" value="1"/>
</dbReference>
<dbReference type="PROSITE" id="PS00211">
    <property type="entry name" value="ABC_TRANSPORTER_1"/>
    <property type="match status" value="1"/>
</dbReference>
<dbReference type="AlphaFoldDB" id="A0A370GCD9"/>
<dbReference type="NCBIfam" id="TIGR01727">
    <property type="entry name" value="oligo_HPY"/>
    <property type="match status" value="1"/>
</dbReference>
<dbReference type="PANTHER" id="PTHR43776">
    <property type="entry name" value="TRANSPORT ATP-BINDING PROTEIN"/>
    <property type="match status" value="1"/>
</dbReference>
<dbReference type="EMBL" id="QQAY01000008">
    <property type="protein sequence ID" value="RDI41367.1"/>
    <property type="molecule type" value="Genomic_DNA"/>
</dbReference>
<dbReference type="GO" id="GO:0055085">
    <property type="term" value="P:transmembrane transport"/>
    <property type="evidence" value="ECO:0007669"/>
    <property type="project" value="UniProtKB-ARBA"/>
</dbReference>
<proteinExistence type="inferred from homology"/>
<comment type="caution">
    <text evidence="6">The sequence shown here is derived from an EMBL/GenBank/DDBJ whole genome shotgun (WGS) entry which is preliminary data.</text>
</comment>
<dbReference type="InterPro" id="IPR027417">
    <property type="entry name" value="P-loop_NTPase"/>
</dbReference>
<evidence type="ECO:0000256" key="2">
    <source>
        <dbReference type="ARBA" id="ARBA00022448"/>
    </source>
</evidence>
<comment type="similarity">
    <text evidence="1">Belongs to the ABC transporter superfamily.</text>
</comment>
<dbReference type="CDD" id="cd03257">
    <property type="entry name" value="ABC_NikE_OppD_transporters"/>
    <property type="match status" value="1"/>
</dbReference>
<dbReference type="Pfam" id="PF00005">
    <property type="entry name" value="ABC_tran"/>
    <property type="match status" value="1"/>
</dbReference>
<keyword evidence="7" id="KW-1185">Reference proteome</keyword>
<name>A0A370GCD9_9BACI</name>
<dbReference type="InterPro" id="IPR013563">
    <property type="entry name" value="Oligopep_ABC_C"/>
</dbReference>
<dbReference type="GO" id="GO:0005524">
    <property type="term" value="F:ATP binding"/>
    <property type="evidence" value="ECO:0007669"/>
    <property type="project" value="UniProtKB-KW"/>
</dbReference>
<evidence type="ECO:0000259" key="5">
    <source>
        <dbReference type="PROSITE" id="PS50893"/>
    </source>
</evidence>
<evidence type="ECO:0000256" key="3">
    <source>
        <dbReference type="ARBA" id="ARBA00022741"/>
    </source>
</evidence>
<organism evidence="6 7">
    <name type="scientific">Falsibacillus pallidus</name>
    <dbReference type="NCBI Taxonomy" id="493781"/>
    <lineage>
        <taxon>Bacteria</taxon>
        <taxon>Bacillati</taxon>
        <taxon>Bacillota</taxon>
        <taxon>Bacilli</taxon>
        <taxon>Bacillales</taxon>
        <taxon>Bacillaceae</taxon>
        <taxon>Falsibacillus</taxon>
    </lineage>
</organism>
<dbReference type="Pfam" id="PF08352">
    <property type="entry name" value="oligo_HPY"/>
    <property type="match status" value="1"/>
</dbReference>
<dbReference type="GO" id="GO:0015833">
    <property type="term" value="P:peptide transport"/>
    <property type="evidence" value="ECO:0007669"/>
    <property type="project" value="InterPro"/>
</dbReference>
<dbReference type="OrthoDB" id="9802264at2"/>
<evidence type="ECO:0000313" key="6">
    <source>
        <dbReference type="EMBL" id="RDI41367.1"/>
    </source>
</evidence>
<evidence type="ECO:0000256" key="1">
    <source>
        <dbReference type="ARBA" id="ARBA00005417"/>
    </source>
</evidence>
<sequence length="341" mass="37891">MNAISKENNQLNIHREPDSPLIEVRNLKKYFPIKKGIISRTVGHVKAVDGLDFSIFPGETLALVGESGCGKSTTGQAIVQLDPQTEGSVLFEGTDLSGLSHSEMRKMRTQMQIIFQDPYSSLNPRKRIGDLLAEPLIAHKLADKKEAYKKADEMLEIVGLTKFYRSRYPHEFSGGQRQRIGIARALILNPKLIVCDEPVSALDVSIQAQVLNLLKDLQKEFQLTYLFIAHGLGAVKYISDRIAVMYLGKIVEIAKTEDIFKNPKHPYTKVLLSAYPIPNPHLRGRERIIVQGDVPNPANPPKGCSFHTRCPIAQEICKVEAPVLSGEGHMAACHFPHSPIS</sequence>
<evidence type="ECO:0000313" key="7">
    <source>
        <dbReference type="Proteomes" id="UP000255326"/>
    </source>
</evidence>
<keyword evidence="3" id="KW-0547">Nucleotide-binding</keyword>
<dbReference type="PANTHER" id="PTHR43776:SF7">
    <property type="entry name" value="D,D-DIPEPTIDE TRANSPORT ATP-BINDING PROTEIN DDPF-RELATED"/>
    <property type="match status" value="1"/>
</dbReference>
<feature type="domain" description="ABC transporter" evidence="5">
    <location>
        <begin position="22"/>
        <end position="272"/>
    </location>
</feature>
<dbReference type="InterPro" id="IPR017871">
    <property type="entry name" value="ABC_transporter-like_CS"/>
</dbReference>
<keyword evidence="4 6" id="KW-0067">ATP-binding</keyword>
<dbReference type="InterPro" id="IPR003593">
    <property type="entry name" value="AAA+_ATPase"/>
</dbReference>
<reference evidence="6 7" key="1">
    <citation type="submission" date="2018-07" db="EMBL/GenBank/DDBJ databases">
        <title>Genomic Encyclopedia of Type Strains, Phase IV (KMG-IV): sequencing the most valuable type-strain genomes for metagenomic binning, comparative biology and taxonomic classification.</title>
        <authorList>
            <person name="Goeker M."/>
        </authorList>
    </citation>
    <scope>NUCLEOTIDE SEQUENCE [LARGE SCALE GENOMIC DNA]</scope>
    <source>
        <strain evidence="6 7">DSM 25281</strain>
    </source>
</reference>
<accession>A0A370GCD9</accession>
<dbReference type="PROSITE" id="PS50893">
    <property type="entry name" value="ABC_TRANSPORTER_2"/>
    <property type="match status" value="1"/>
</dbReference>
<dbReference type="SMART" id="SM00382">
    <property type="entry name" value="AAA"/>
    <property type="match status" value="1"/>
</dbReference>
<gene>
    <name evidence="6" type="ORF">DFR59_10817</name>
</gene>
<dbReference type="SUPFAM" id="SSF52540">
    <property type="entry name" value="P-loop containing nucleoside triphosphate hydrolases"/>
    <property type="match status" value="1"/>
</dbReference>
<dbReference type="FunFam" id="3.40.50.300:FF:000016">
    <property type="entry name" value="Oligopeptide ABC transporter ATP-binding component"/>
    <property type="match status" value="1"/>
</dbReference>
<dbReference type="RefSeq" id="WP_114746034.1">
    <property type="nucleotide sequence ID" value="NZ_QQAY01000008.1"/>
</dbReference>
<dbReference type="Proteomes" id="UP000255326">
    <property type="component" value="Unassembled WGS sequence"/>
</dbReference>
<evidence type="ECO:0000256" key="4">
    <source>
        <dbReference type="ARBA" id="ARBA00022840"/>
    </source>
</evidence>
<dbReference type="InterPro" id="IPR003439">
    <property type="entry name" value="ABC_transporter-like_ATP-bd"/>
</dbReference>
<dbReference type="InterPro" id="IPR050319">
    <property type="entry name" value="ABC_transp_ATP-bind"/>
</dbReference>
<keyword evidence="2" id="KW-0813">Transport</keyword>
<dbReference type="GO" id="GO:0016887">
    <property type="term" value="F:ATP hydrolysis activity"/>
    <property type="evidence" value="ECO:0007669"/>
    <property type="project" value="InterPro"/>
</dbReference>
<protein>
    <submittedName>
        <fullName evidence="6">Peptide/nickel transport system ATP-binding protein/oligopeptide transport system ATP-binding protein</fullName>
    </submittedName>
</protein>